<proteinExistence type="predicted"/>
<dbReference type="PANTHER" id="PTHR38150:SF1">
    <property type="entry name" value="PFU DOMAIN-CONTAINING PROTEIN"/>
    <property type="match status" value="1"/>
</dbReference>
<evidence type="ECO:0000256" key="1">
    <source>
        <dbReference type="SAM" id="SignalP"/>
    </source>
</evidence>
<feature type="chain" id="PRO_5006058830" description="RxLR-like protein" evidence="1">
    <location>
        <begin position="17"/>
        <end position="556"/>
    </location>
</feature>
<evidence type="ECO:0000313" key="3">
    <source>
        <dbReference type="Proteomes" id="UP000054928"/>
    </source>
</evidence>
<dbReference type="EMBL" id="CCYD01000667">
    <property type="protein sequence ID" value="CEG43487.1"/>
    <property type="molecule type" value="Genomic_DNA"/>
</dbReference>
<dbReference type="OMA" id="VANTFCV"/>
<dbReference type="AlphaFoldDB" id="A0A0P1APL6"/>
<dbReference type="PANTHER" id="PTHR38150">
    <property type="entry name" value="EF-HAND DOMAIN-CONTAINING PROTEIN"/>
    <property type="match status" value="1"/>
</dbReference>
<dbReference type="OrthoDB" id="10259249at2759"/>
<reference evidence="3" key="1">
    <citation type="submission" date="2014-09" db="EMBL/GenBank/DDBJ databases">
        <authorList>
            <person name="Sharma Rahul"/>
            <person name="Thines Marco"/>
        </authorList>
    </citation>
    <scope>NUCLEOTIDE SEQUENCE [LARGE SCALE GENOMIC DNA]</scope>
</reference>
<organism evidence="2 3">
    <name type="scientific">Plasmopara halstedii</name>
    <name type="common">Downy mildew of sunflower</name>
    <dbReference type="NCBI Taxonomy" id="4781"/>
    <lineage>
        <taxon>Eukaryota</taxon>
        <taxon>Sar</taxon>
        <taxon>Stramenopiles</taxon>
        <taxon>Oomycota</taxon>
        <taxon>Peronosporomycetes</taxon>
        <taxon>Peronosporales</taxon>
        <taxon>Peronosporaceae</taxon>
        <taxon>Plasmopara</taxon>
    </lineage>
</organism>
<keyword evidence="1" id="KW-0732">Signal</keyword>
<dbReference type="Proteomes" id="UP000054928">
    <property type="component" value="Unassembled WGS sequence"/>
</dbReference>
<keyword evidence="3" id="KW-1185">Reference proteome</keyword>
<evidence type="ECO:0000313" key="2">
    <source>
        <dbReference type="EMBL" id="CEG43487.1"/>
    </source>
</evidence>
<evidence type="ECO:0008006" key="4">
    <source>
        <dbReference type="Google" id="ProtNLM"/>
    </source>
</evidence>
<dbReference type="GeneID" id="36408735"/>
<accession>A0A0P1APL6</accession>
<name>A0A0P1APL6_PLAHL</name>
<protein>
    <recommendedName>
        <fullName evidence="4">RxLR-like protein</fullName>
    </recommendedName>
</protein>
<dbReference type="RefSeq" id="XP_024579856.1">
    <property type="nucleotide sequence ID" value="XM_024729484.1"/>
</dbReference>
<dbReference type="Gene3D" id="3.10.20.870">
    <property type="entry name" value="PFU (PLAA family ubiquitin binding), C-terminal domain"/>
    <property type="match status" value="1"/>
</dbReference>
<feature type="signal peptide" evidence="1">
    <location>
        <begin position="1"/>
        <end position="16"/>
    </location>
</feature>
<dbReference type="InterPro" id="IPR038122">
    <property type="entry name" value="PFU_sf"/>
</dbReference>
<sequence length="556" mass="61899">MVKVSSLLMLPVLAIAQQQATSNDVLITMPVTIDGTLKNLQLLKGESFEDAAISFARSNGLMAATDDAQIRAVIDQLSGLLKDKLHDMETEEQLLSQPSEPMPTVQLSVPITIDDYSGNLFKYETDTPEAAVERFLGTSGFNLDVMEKVYPQLLSLVKQKLEELQLSKKELFSLKLLLDGREIIVRHFEDGIPINEAMDTLRGIGVDDGEYMDKVAPQIASQIVNEIHRKQSITDATEQQVEKQVIPEQLLQRRELFSEQMTLNNQPVVLVHYDGDTAQETAVRFLSENGITDDAKAESMMAQLVGIIDSRLAELLSKETHALARPSAQAQAEQNIQASAKQQSELLVTIPISLDEQHQAELNYFKGEDIETTVQQFLVDVGLGKSEKFSDNVIQLSALLRERVASLPIHETTYLPHATLTEALFSIPVSLSGIVYHLDYYENEDPHYAANSFCMEKLEIVREKLGKEFQLGGKSPTKSETLQTEFESVANDVADSQDLLLFTLDIDMGDGTSIKLPVHRNDKPQELASAFCTEHKLDQENVPALVEAMELQMNDL</sequence>